<dbReference type="HAMAP" id="MF_00001">
    <property type="entry name" value="Asp_carb_tr"/>
    <property type="match status" value="1"/>
</dbReference>
<evidence type="ECO:0000256" key="1">
    <source>
        <dbReference type="ARBA" id="ARBA00004852"/>
    </source>
</evidence>
<dbReference type="InterPro" id="IPR006132">
    <property type="entry name" value="Asp/Orn_carbamoyltranf_P-bd"/>
</dbReference>
<comment type="pathway">
    <text evidence="1 7">Pyrimidine metabolism; UMP biosynthesis via de novo pathway; (S)-dihydroorotate from bicarbonate: step 2/3.</text>
</comment>
<feature type="binding site" evidence="7">
    <location>
        <position position="81"/>
    </location>
    <ligand>
        <name>L-aspartate</name>
        <dbReference type="ChEBI" id="CHEBI:29991"/>
    </ligand>
</feature>
<accession>A0ABT1GAP4</accession>
<keyword evidence="4 7" id="KW-0665">Pyrimidine biosynthesis</keyword>
<dbReference type="PANTHER" id="PTHR45753:SF6">
    <property type="entry name" value="ASPARTATE CARBAMOYLTRANSFERASE"/>
    <property type="match status" value="1"/>
</dbReference>
<keyword evidence="3 7" id="KW-0808">Transferase</keyword>
<evidence type="ECO:0000259" key="8">
    <source>
        <dbReference type="Pfam" id="PF00185"/>
    </source>
</evidence>
<feature type="binding site" evidence="7">
    <location>
        <position position="54"/>
    </location>
    <ligand>
        <name>carbamoyl phosphate</name>
        <dbReference type="ChEBI" id="CHEBI:58228"/>
    </ligand>
</feature>
<evidence type="ECO:0000256" key="3">
    <source>
        <dbReference type="ARBA" id="ARBA00022679"/>
    </source>
</evidence>
<sequence length="306" mass="33608">MSQHLLSIRDLDADTLKRLVADGQAFAKQGPTHRQDLLQGQTIAMLFYEPSTRTRCSFELAARRLGADVLNLDMQSSSSRKGETVADTVATLAAMGVRLFVMRHEERAAIDAAARALPDGCHLLNAGAGTRDHPTQILLDLLTLAREGHDIQRLDLSIIGDLRHSRVVNSWLQAIEHLGCHRLRLGAPGVFRPETVPPEATLSDTLADSIQGAQVIMALRIQQERLTKGTTGENELFHEHWGLNEARIAEWAPQAQIMHPGPMNRGVEIDSALADGPRSLILKQVENGVPARMAALAWLFSGDKQR</sequence>
<name>A0ABT1GAP4_9GAMM</name>
<dbReference type="InterPro" id="IPR002082">
    <property type="entry name" value="Asp_carbamoyltransf"/>
</dbReference>
<dbReference type="Proteomes" id="UP001523550">
    <property type="component" value="Unassembled WGS sequence"/>
</dbReference>
<evidence type="ECO:0000313" key="10">
    <source>
        <dbReference type="EMBL" id="MCP1728399.1"/>
    </source>
</evidence>
<dbReference type="InterPro" id="IPR006131">
    <property type="entry name" value="Asp_carbamoyltransf_Asp/Orn-bd"/>
</dbReference>
<evidence type="ECO:0000256" key="4">
    <source>
        <dbReference type="ARBA" id="ARBA00022975"/>
    </source>
</evidence>
<reference evidence="10 11" key="1">
    <citation type="submission" date="2022-03" db="EMBL/GenBank/DDBJ databases">
        <title>Genomic Encyclopedia of Type Strains, Phase III (KMG-III): the genomes of soil and plant-associated and newly described type strains.</title>
        <authorList>
            <person name="Whitman W."/>
        </authorList>
    </citation>
    <scope>NUCLEOTIDE SEQUENCE [LARGE SCALE GENOMIC DNA]</scope>
    <source>
        <strain evidence="10 11">BSker1</strain>
    </source>
</reference>
<feature type="binding site" evidence="7">
    <location>
        <position position="133"/>
    </location>
    <ligand>
        <name>carbamoyl phosphate</name>
        <dbReference type="ChEBI" id="CHEBI:58228"/>
    </ligand>
</feature>
<comment type="catalytic activity">
    <reaction evidence="6 7">
        <text>carbamoyl phosphate + L-aspartate = N-carbamoyl-L-aspartate + phosphate + H(+)</text>
        <dbReference type="Rhea" id="RHEA:20013"/>
        <dbReference type="ChEBI" id="CHEBI:15378"/>
        <dbReference type="ChEBI" id="CHEBI:29991"/>
        <dbReference type="ChEBI" id="CHEBI:32814"/>
        <dbReference type="ChEBI" id="CHEBI:43474"/>
        <dbReference type="ChEBI" id="CHEBI:58228"/>
        <dbReference type="EC" id="2.1.3.2"/>
    </reaction>
</comment>
<feature type="domain" description="Aspartate/ornithine carbamoyltransferase carbamoyl-P binding" evidence="9">
    <location>
        <begin position="3"/>
        <end position="145"/>
    </location>
</feature>
<dbReference type="GO" id="GO:0004070">
    <property type="term" value="F:aspartate carbamoyltransferase activity"/>
    <property type="evidence" value="ECO:0007669"/>
    <property type="project" value="UniProtKB-EC"/>
</dbReference>
<dbReference type="PRINTS" id="PR00101">
    <property type="entry name" value="ATCASE"/>
</dbReference>
<dbReference type="PROSITE" id="PS00097">
    <property type="entry name" value="CARBAMOYLTRANSFERASE"/>
    <property type="match status" value="1"/>
</dbReference>
<dbReference type="InterPro" id="IPR006130">
    <property type="entry name" value="Asp/Orn_carbamoylTrfase"/>
</dbReference>
<feature type="binding site" evidence="7">
    <location>
        <position position="53"/>
    </location>
    <ligand>
        <name>carbamoyl phosphate</name>
        <dbReference type="ChEBI" id="CHEBI:58228"/>
    </ligand>
</feature>
<feature type="domain" description="Aspartate/ornithine carbamoyltransferase Asp/Orn-binding" evidence="8">
    <location>
        <begin position="154"/>
        <end position="299"/>
    </location>
</feature>
<comment type="similarity">
    <text evidence="2 7">Belongs to the aspartate/ornithine carbamoyltransferase superfamily. ATCase family.</text>
</comment>
<feature type="binding site" evidence="7">
    <location>
        <position position="166"/>
    </location>
    <ligand>
        <name>L-aspartate</name>
        <dbReference type="ChEBI" id="CHEBI:29991"/>
    </ligand>
</feature>
<comment type="function">
    <text evidence="5 7">Catalyzes the condensation of carbamoyl phosphate and aspartate to form carbamoyl aspartate and inorganic phosphate, the committed step in the de novo pyrimidine nucleotide biosynthesis pathway.</text>
</comment>
<dbReference type="NCBIfam" id="TIGR00670">
    <property type="entry name" value="asp_carb_tr"/>
    <property type="match status" value="1"/>
</dbReference>
<feature type="binding site" evidence="7">
    <location>
        <position position="103"/>
    </location>
    <ligand>
        <name>carbamoyl phosphate</name>
        <dbReference type="ChEBI" id="CHEBI:58228"/>
    </ligand>
</feature>
<dbReference type="Pfam" id="PF02729">
    <property type="entry name" value="OTCace_N"/>
    <property type="match status" value="1"/>
</dbReference>
<comment type="subunit">
    <text evidence="7">Heterododecamer (2C3:3R2) of six catalytic PyrB chains organized as two trimers (C3), and six regulatory PyrI chains organized as three dimers (R2).</text>
</comment>
<dbReference type="SUPFAM" id="SSF53671">
    <property type="entry name" value="Aspartate/ornithine carbamoyltransferase"/>
    <property type="match status" value="1"/>
</dbReference>
<dbReference type="EC" id="2.1.3.2" evidence="7"/>
<feature type="binding site" evidence="7">
    <location>
        <position position="261"/>
    </location>
    <ligand>
        <name>carbamoyl phosphate</name>
        <dbReference type="ChEBI" id="CHEBI:58228"/>
    </ligand>
</feature>
<protein>
    <recommendedName>
        <fullName evidence="7">Aspartate carbamoyltransferase</fullName>
        <ecNumber evidence="7">2.1.3.2</ecNumber>
    </recommendedName>
    <alternativeName>
        <fullName evidence="7">Aspartate transcarbamylase</fullName>
        <shortName evidence="7">ATCase</shortName>
    </alternativeName>
</protein>
<dbReference type="PANTHER" id="PTHR45753">
    <property type="entry name" value="ORNITHINE CARBAMOYLTRANSFERASE, MITOCHONDRIAL"/>
    <property type="match status" value="1"/>
</dbReference>
<evidence type="ECO:0000259" key="9">
    <source>
        <dbReference type="Pfam" id="PF02729"/>
    </source>
</evidence>
<feature type="binding site" evidence="7">
    <location>
        <position position="262"/>
    </location>
    <ligand>
        <name>carbamoyl phosphate</name>
        <dbReference type="ChEBI" id="CHEBI:58228"/>
    </ligand>
</feature>
<dbReference type="Pfam" id="PF00185">
    <property type="entry name" value="OTCace"/>
    <property type="match status" value="1"/>
</dbReference>
<dbReference type="InterPro" id="IPR036901">
    <property type="entry name" value="Asp/Orn_carbamoylTrfase_sf"/>
</dbReference>
<evidence type="ECO:0000313" key="11">
    <source>
        <dbReference type="Proteomes" id="UP001523550"/>
    </source>
</evidence>
<keyword evidence="11" id="KW-1185">Reference proteome</keyword>
<dbReference type="Gene3D" id="3.40.50.1370">
    <property type="entry name" value="Aspartate/ornithine carbamoyltransferase"/>
    <property type="match status" value="2"/>
</dbReference>
<proteinExistence type="inferred from homology"/>
<evidence type="ECO:0000256" key="2">
    <source>
        <dbReference type="ARBA" id="ARBA00008896"/>
    </source>
</evidence>
<evidence type="ECO:0000256" key="6">
    <source>
        <dbReference type="ARBA" id="ARBA00048859"/>
    </source>
</evidence>
<dbReference type="RefSeq" id="WP_253450457.1">
    <property type="nucleotide sequence ID" value="NZ_JALJYF010000002.1"/>
</dbReference>
<gene>
    <name evidence="7" type="primary">pyrB</name>
    <name evidence="10" type="ORF">J2T60_002399</name>
</gene>
<evidence type="ECO:0000256" key="5">
    <source>
        <dbReference type="ARBA" id="ARBA00043884"/>
    </source>
</evidence>
<dbReference type="PRINTS" id="PR00100">
    <property type="entry name" value="AOTCASE"/>
</dbReference>
<dbReference type="EMBL" id="JALJYF010000002">
    <property type="protein sequence ID" value="MCP1728399.1"/>
    <property type="molecule type" value="Genomic_DNA"/>
</dbReference>
<organism evidence="10 11">
    <name type="scientific">Natronospira proteinivora</name>
    <dbReference type="NCBI Taxonomy" id="1807133"/>
    <lineage>
        <taxon>Bacteria</taxon>
        <taxon>Pseudomonadati</taxon>
        <taxon>Pseudomonadota</taxon>
        <taxon>Gammaproteobacteria</taxon>
        <taxon>Natronospirales</taxon>
        <taxon>Natronospiraceae</taxon>
        <taxon>Natronospira</taxon>
    </lineage>
</organism>
<comment type="caution">
    <text evidence="10">The sequence shown here is derived from an EMBL/GenBank/DDBJ whole genome shotgun (WGS) entry which is preliminary data.</text>
</comment>
<feature type="binding site" evidence="7">
    <location>
        <position position="220"/>
    </location>
    <ligand>
        <name>L-aspartate</name>
        <dbReference type="ChEBI" id="CHEBI:29991"/>
    </ligand>
</feature>
<feature type="binding site" evidence="7">
    <location>
        <position position="136"/>
    </location>
    <ligand>
        <name>carbamoyl phosphate</name>
        <dbReference type="ChEBI" id="CHEBI:58228"/>
    </ligand>
</feature>
<dbReference type="NCBIfam" id="NF002032">
    <property type="entry name" value="PRK00856.1"/>
    <property type="match status" value="1"/>
</dbReference>
<evidence type="ECO:0000256" key="7">
    <source>
        <dbReference type="HAMAP-Rule" id="MF_00001"/>
    </source>
</evidence>